<name>A0ABX3MXG8_9RHOB</name>
<dbReference type="Proteomes" id="UP000190787">
    <property type="component" value="Unassembled WGS sequence"/>
</dbReference>
<accession>A0ABX3MXG8</accession>
<proteinExistence type="predicted"/>
<evidence type="ECO:0000313" key="3">
    <source>
        <dbReference type="EMBL" id="OOY24387.1"/>
    </source>
</evidence>
<organism evidence="3 4">
    <name type="scientific">Thioclava sediminum</name>
    <dbReference type="NCBI Taxonomy" id="1915319"/>
    <lineage>
        <taxon>Bacteria</taxon>
        <taxon>Pseudomonadati</taxon>
        <taxon>Pseudomonadota</taxon>
        <taxon>Alphaproteobacteria</taxon>
        <taxon>Rhodobacterales</taxon>
        <taxon>Paracoccaceae</taxon>
        <taxon>Thioclava</taxon>
    </lineage>
</organism>
<keyword evidence="2" id="KW-0812">Transmembrane</keyword>
<evidence type="ECO:0000256" key="2">
    <source>
        <dbReference type="SAM" id="Phobius"/>
    </source>
</evidence>
<sequence>MLIKGMTLFLVVMAVLAMFGKLRMPKIKGPRGPGRLSARCPDCGRPKIGRGPCPCKTTSNSKTAKKTERRK</sequence>
<protein>
    <recommendedName>
        <fullName evidence="5">Short-chain dehydrogenase</fullName>
    </recommendedName>
</protein>
<keyword evidence="2" id="KW-0472">Membrane</keyword>
<comment type="caution">
    <text evidence="3">The sequence shown here is derived from an EMBL/GenBank/DDBJ whole genome shotgun (WGS) entry which is preliminary data.</text>
</comment>
<feature type="transmembrane region" description="Helical" evidence="2">
    <location>
        <begin position="6"/>
        <end position="22"/>
    </location>
</feature>
<evidence type="ECO:0008006" key="5">
    <source>
        <dbReference type="Google" id="ProtNLM"/>
    </source>
</evidence>
<evidence type="ECO:0000256" key="1">
    <source>
        <dbReference type="SAM" id="MobiDB-lite"/>
    </source>
</evidence>
<evidence type="ECO:0000313" key="4">
    <source>
        <dbReference type="Proteomes" id="UP000190787"/>
    </source>
</evidence>
<reference evidence="3 4" key="1">
    <citation type="submission" date="2016-11" db="EMBL/GenBank/DDBJ databases">
        <title>A multilocus sequence analysis scheme for characterization of bacteria in the genus Thioclava.</title>
        <authorList>
            <person name="Liu Y."/>
            <person name="Shao Z."/>
        </authorList>
    </citation>
    <scope>NUCLEOTIDE SEQUENCE [LARGE SCALE GENOMIC DNA]</scope>
    <source>
        <strain evidence="3 4">TAW-CT134</strain>
    </source>
</reference>
<dbReference type="EMBL" id="MPZV01000002">
    <property type="protein sequence ID" value="OOY24387.1"/>
    <property type="molecule type" value="Genomic_DNA"/>
</dbReference>
<keyword evidence="4" id="KW-1185">Reference proteome</keyword>
<feature type="region of interest" description="Disordered" evidence="1">
    <location>
        <begin position="48"/>
        <end position="71"/>
    </location>
</feature>
<keyword evidence="2" id="KW-1133">Transmembrane helix</keyword>
<gene>
    <name evidence="3" type="ORF">BMI91_10090</name>
</gene>